<evidence type="ECO:0000313" key="2">
    <source>
        <dbReference type="Proteomes" id="UP000828390"/>
    </source>
</evidence>
<sequence length="154" mass="17931">MSRSYSSHYRRQNLESIWSSLTPRFIKFALYKDGLDVAHIIFKAEGRTFTNWFDKANVVASSWTDLTSTATYNFFSIVGYTGDNNERCFFINRSFGGCPGDIGHFAAIDTINRQCSMDQHVCLPQFIYYDTNFADLWNKKRFVRADYMAVYISR</sequence>
<accession>A0A9D4KNI8</accession>
<reference evidence="1" key="2">
    <citation type="submission" date="2020-11" db="EMBL/GenBank/DDBJ databases">
        <authorList>
            <person name="McCartney M.A."/>
            <person name="Auch B."/>
            <person name="Kono T."/>
            <person name="Mallez S."/>
            <person name="Becker A."/>
            <person name="Gohl D.M."/>
            <person name="Silverstein K.A.T."/>
            <person name="Koren S."/>
            <person name="Bechman K.B."/>
            <person name="Herman A."/>
            <person name="Abrahante J.E."/>
            <person name="Garbe J."/>
        </authorList>
    </citation>
    <scope>NUCLEOTIDE SEQUENCE</scope>
    <source>
        <strain evidence="1">Duluth1</strain>
        <tissue evidence="1">Whole animal</tissue>
    </source>
</reference>
<organism evidence="1 2">
    <name type="scientific">Dreissena polymorpha</name>
    <name type="common">Zebra mussel</name>
    <name type="synonym">Mytilus polymorpha</name>
    <dbReference type="NCBI Taxonomy" id="45954"/>
    <lineage>
        <taxon>Eukaryota</taxon>
        <taxon>Metazoa</taxon>
        <taxon>Spiralia</taxon>
        <taxon>Lophotrochozoa</taxon>
        <taxon>Mollusca</taxon>
        <taxon>Bivalvia</taxon>
        <taxon>Autobranchia</taxon>
        <taxon>Heteroconchia</taxon>
        <taxon>Euheterodonta</taxon>
        <taxon>Imparidentia</taxon>
        <taxon>Neoheterodontei</taxon>
        <taxon>Myida</taxon>
        <taxon>Dreissenoidea</taxon>
        <taxon>Dreissenidae</taxon>
        <taxon>Dreissena</taxon>
    </lineage>
</organism>
<dbReference type="Proteomes" id="UP000828390">
    <property type="component" value="Unassembled WGS sequence"/>
</dbReference>
<protein>
    <submittedName>
        <fullName evidence="1">Uncharacterized protein</fullName>
    </submittedName>
</protein>
<dbReference type="EMBL" id="JAIWYP010000004">
    <property type="protein sequence ID" value="KAH3842830.1"/>
    <property type="molecule type" value="Genomic_DNA"/>
</dbReference>
<keyword evidence="2" id="KW-1185">Reference proteome</keyword>
<gene>
    <name evidence="1" type="ORF">DPMN_116334</name>
</gene>
<dbReference type="AlphaFoldDB" id="A0A9D4KNI8"/>
<evidence type="ECO:0000313" key="1">
    <source>
        <dbReference type="EMBL" id="KAH3842830.1"/>
    </source>
</evidence>
<name>A0A9D4KNI8_DREPO</name>
<comment type="caution">
    <text evidence="1">The sequence shown here is derived from an EMBL/GenBank/DDBJ whole genome shotgun (WGS) entry which is preliminary data.</text>
</comment>
<reference evidence="1" key="1">
    <citation type="journal article" date="2019" name="bioRxiv">
        <title>The Genome of the Zebra Mussel, Dreissena polymorpha: A Resource for Invasive Species Research.</title>
        <authorList>
            <person name="McCartney M.A."/>
            <person name="Auch B."/>
            <person name="Kono T."/>
            <person name="Mallez S."/>
            <person name="Zhang Y."/>
            <person name="Obille A."/>
            <person name="Becker A."/>
            <person name="Abrahante J.E."/>
            <person name="Garbe J."/>
            <person name="Badalamenti J.P."/>
            <person name="Herman A."/>
            <person name="Mangelson H."/>
            <person name="Liachko I."/>
            <person name="Sullivan S."/>
            <person name="Sone E.D."/>
            <person name="Koren S."/>
            <person name="Silverstein K.A.T."/>
            <person name="Beckman K.B."/>
            <person name="Gohl D.M."/>
        </authorList>
    </citation>
    <scope>NUCLEOTIDE SEQUENCE</scope>
    <source>
        <strain evidence="1">Duluth1</strain>
        <tissue evidence="1">Whole animal</tissue>
    </source>
</reference>
<proteinExistence type="predicted"/>